<feature type="region of interest" description="Disordered" evidence="14">
    <location>
        <begin position="921"/>
        <end position="950"/>
    </location>
</feature>
<dbReference type="InterPro" id="IPR003141">
    <property type="entry name" value="Pol/His_phosphatase_N"/>
</dbReference>
<evidence type="ECO:0000256" key="8">
    <source>
        <dbReference type="ARBA" id="ARBA00022705"/>
    </source>
</evidence>
<dbReference type="GO" id="GO:0006260">
    <property type="term" value="P:DNA replication"/>
    <property type="evidence" value="ECO:0007669"/>
    <property type="project" value="UniProtKB-KW"/>
</dbReference>
<evidence type="ECO:0000256" key="5">
    <source>
        <dbReference type="ARBA" id="ARBA00022490"/>
    </source>
</evidence>
<dbReference type="InterPro" id="IPR004805">
    <property type="entry name" value="DnaE2/DnaE/PolC"/>
</dbReference>
<dbReference type="GO" id="GO:0003887">
    <property type="term" value="F:DNA-directed DNA polymerase activity"/>
    <property type="evidence" value="ECO:0007669"/>
    <property type="project" value="UniProtKB-UniRule"/>
</dbReference>
<evidence type="ECO:0000256" key="13">
    <source>
        <dbReference type="HAMAP-Rule" id="MF_01902"/>
    </source>
</evidence>
<evidence type="ECO:0000256" key="3">
    <source>
        <dbReference type="ARBA" id="ARBA00012417"/>
    </source>
</evidence>
<sequence length="1086" mass="118585">MGWNNPDIPWREFERRLSWGGREPKAVAPPPVAPPRRREGAGGWAELHCHSSYSFLDGVSSPRELIDEAIRLDVEAVAVTDHDGMYGAVQLKEAARGTGVGTIFGAELSLDLPAKQGEPDPGGRHLLVLARDVEGYGRLSGAISRAQLAGGEKGRPVYDLADLADAHGGHWAVLTGCRKSVVHGGGDQEAGLRTLIDLFGRENVYAELIDHDQPLDDARNDALYDLAEKHGIGVVASNNVHYAAPKDASLAEALAAVRARRGLDDLESWLPATGTAHLRSAGEMRARMARFPGVVERTVELARSCVFDLTLVAPDLPDWLVPEGHTESTWLRHLVAEGAAERYGPRRRARRAYRQIDEELNVIDGLGFPGYFLIVQEIVEFCRDADILCQGRGSAANSAVCYALGITGVDAVRHNLLFERFLSPGRDGPPDIDLDIEHRRREEVIQHVYDKYGRDRAAQVANVISYRPRMAVRDAARALGFSPGQQDAWSRQLSPHEPLPPDGIPEAVTALADRMQRLPRHLGIHSGGMVICDRPIGEVCPVEWARMPGRTVLQWDKDDCAAEGLVKFDLLGLGMLSVLHDTFDLVAAFHDRRFDLHNIPEEDPDVYAMLRDADTVGVFQVESRAQMATLPRLKPDRFYDLVVEVALIRPGPIQGGSVHPYLRRRSGQEPPDIPHPLMRNALSRTMGVPLFQEQMMQLAVDCAGFTPAESDALRQAMSAKRAPERIEKLRERLLTGMAERGISGEIAEEVYTKILGFASFGFPESHAQSFAHLVYASAYLKRHYPAAFTAALLANQPMGFYAPQTLIGDARRHGVRVLGVDVNASAAKATLEDPYTPAGGSPHSPSAEQPAVRVGLEYVRGLGAEGAERIAAGRPYESLEDLVRRVPLPTAALEALATAGAFGCFGLGRREALWAAGALSRGAAPPASPSWRAERLPGTTPGTSAPDLPAMTPIEETIADMWATGTAEHHPIAHVRDLLDERDVVPLGALADVPGETNILVAGVVTHRQRPGTAGGVIFFNLEDETGMANVVCRPQVWERYRSMAFQAQAMLVHARLERHDGATNLVATRLRRLPVTTMTRSRDFR</sequence>
<dbReference type="CDD" id="cd04485">
    <property type="entry name" value="DnaE_OBF"/>
    <property type="match status" value="1"/>
</dbReference>
<gene>
    <name evidence="13 16" type="primary">dnaE2</name>
    <name evidence="16" type="ORF">Airi01_025210</name>
</gene>
<dbReference type="GO" id="GO:0008408">
    <property type="term" value="F:3'-5' exonuclease activity"/>
    <property type="evidence" value="ECO:0007669"/>
    <property type="project" value="InterPro"/>
</dbReference>
<comment type="caution">
    <text evidence="16">The sequence shown here is derived from an EMBL/GenBank/DDBJ whole genome shotgun (WGS) entry which is preliminary data.</text>
</comment>
<dbReference type="GO" id="GO:0005737">
    <property type="term" value="C:cytoplasm"/>
    <property type="evidence" value="ECO:0007669"/>
    <property type="project" value="UniProtKB-SubCell"/>
</dbReference>
<evidence type="ECO:0000256" key="12">
    <source>
        <dbReference type="ARBA" id="ARBA00049244"/>
    </source>
</evidence>
<dbReference type="InterPro" id="IPR023073">
    <property type="entry name" value="DnaE2"/>
</dbReference>
<dbReference type="Proteomes" id="UP001165135">
    <property type="component" value="Unassembled WGS sequence"/>
</dbReference>
<evidence type="ECO:0000256" key="11">
    <source>
        <dbReference type="ARBA" id="ARBA00023204"/>
    </source>
</evidence>
<keyword evidence="8 13" id="KW-0235">DNA replication</keyword>
<evidence type="ECO:0000256" key="10">
    <source>
        <dbReference type="ARBA" id="ARBA00022932"/>
    </source>
</evidence>
<dbReference type="PANTHER" id="PTHR32294:SF4">
    <property type="entry name" value="ERROR-PRONE DNA POLYMERASE"/>
    <property type="match status" value="1"/>
</dbReference>
<dbReference type="NCBIfam" id="TIGR00594">
    <property type="entry name" value="polc"/>
    <property type="match status" value="1"/>
</dbReference>
<keyword evidence="11 13" id="KW-0234">DNA repair</keyword>
<dbReference type="PANTHER" id="PTHR32294">
    <property type="entry name" value="DNA POLYMERASE III SUBUNIT ALPHA"/>
    <property type="match status" value="1"/>
</dbReference>
<keyword evidence="6 13" id="KW-0808">Transferase</keyword>
<name>A0A9W6REA4_9ACTN</name>
<dbReference type="Gene3D" id="3.20.20.140">
    <property type="entry name" value="Metal-dependent hydrolases"/>
    <property type="match status" value="1"/>
</dbReference>
<comment type="similarity">
    <text evidence="2 13">Belongs to the DNA polymerase type-C family. DnaE2 subfamily.</text>
</comment>
<evidence type="ECO:0000313" key="16">
    <source>
        <dbReference type="EMBL" id="GLY74254.1"/>
    </source>
</evidence>
<dbReference type="InterPro" id="IPR011708">
    <property type="entry name" value="DNA_pol3_alpha_NTPase_dom"/>
</dbReference>
<organism evidence="16 17">
    <name type="scientific">Actinoallomurus iriomotensis</name>
    <dbReference type="NCBI Taxonomy" id="478107"/>
    <lineage>
        <taxon>Bacteria</taxon>
        <taxon>Bacillati</taxon>
        <taxon>Actinomycetota</taxon>
        <taxon>Actinomycetes</taxon>
        <taxon>Streptosporangiales</taxon>
        <taxon>Thermomonosporaceae</taxon>
        <taxon>Actinoallomurus</taxon>
    </lineage>
</organism>
<evidence type="ECO:0000313" key="17">
    <source>
        <dbReference type="Proteomes" id="UP001165135"/>
    </source>
</evidence>
<dbReference type="Pfam" id="PF14579">
    <property type="entry name" value="HHH_6"/>
    <property type="match status" value="1"/>
</dbReference>
<dbReference type="SUPFAM" id="SSF89550">
    <property type="entry name" value="PHP domain-like"/>
    <property type="match status" value="1"/>
</dbReference>
<dbReference type="Pfam" id="PF07733">
    <property type="entry name" value="DNA_pol3_alpha"/>
    <property type="match status" value="1"/>
</dbReference>
<dbReference type="RefSeq" id="WP_285619986.1">
    <property type="nucleotide sequence ID" value="NZ_BSTJ01000002.1"/>
</dbReference>
<keyword evidence="5 13" id="KW-0963">Cytoplasm</keyword>
<dbReference type="Pfam" id="PF01336">
    <property type="entry name" value="tRNA_anti-codon"/>
    <property type="match status" value="1"/>
</dbReference>
<evidence type="ECO:0000256" key="9">
    <source>
        <dbReference type="ARBA" id="ARBA00022763"/>
    </source>
</evidence>
<dbReference type="GO" id="GO:0003676">
    <property type="term" value="F:nucleic acid binding"/>
    <property type="evidence" value="ECO:0007669"/>
    <property type="project" value="InterPro"/>
</dbReference>
<comment type="function">
    <text evidence="13">DNA polymerase involved in damage-induced mutagenesis and translesion synthesis (TLS). It is not the major replicative DNA polymerase.</text>
</comment>
<dbReference type="EC" id="2.7.7.7" evidence="3 13"/>
<evidence type="ECO:0000256" key="14">
    <source>
        <dbReference type="SAM" id="MobiDB-lite"/>
    </source>
</evidence>
<dbReference type="InterPro" id="IPR004013">
    <property type="entry name" value="PHP_dom"/>
</dbReference>
<reference evidence="16" key="1">
    <citation type="submission" date="2023-03" db="EMBL/GenBank/DDBJ databases">
        <title>Actinoallomurus iriomotensis NBRC 103681.</title>
        <authorList>
            <person name="Ichikawa N."/>
            <person name="Sato H."/>
            <person name="Tonouchi N."/>
        </authorList>
    </citation>
    <scope>NUCLEOTIDE SEQUENCE</scope>
    <source>
        <strain evidence="16">NBRC 103681</strain>
    </source>
</reference>
<evidence type="ECO:0000256" key="1">
    <source>
        <dbReference type="ARBA" id="ARBA00004496"/>
    </source>
</evidence>
<dbReference type="InterPro" id="IPR016195">
    <property type="entry name" value="Pol/histidinol_Pase-like"/>
</dbReference>
<evidence type="ECO:0000256" key="7">
    <source>
        <dbReference type="ARBA" id="ARBA00022695"/>
    </source>
</evidence>
<proteinExistence type="inferred from homology"/>
<dbReference type="SMART" id="SM00481">
    <property type="entry name" value="POLIIIAc"/>
    <property type="match status" value="1"/>
</dbReference>
<dbReference type="Pfam" id="PF17657">
    <property type="entry name" value="DNA_pol3_finger"/>
    <property type="match status" value="1"/>
</dbReference>
<keyword evidence="7 13" id="KW-0548">Nucleotidyltransferase</keyword>
<protein>
    <recommendedName>
        <fullName evidence="4 13">Error-prone DNA polymerase</fullName>
        <ecNumber evidence="3 13">2.7.7.7</ecNumber>
    </recommendedName>
</protein>
<dbReference type="AlphaFoldDB" id="A0A9W6REA4"/>
<keyword evidence="9 13" id="KW-0227">DNA damage</keyword>
<comment type="subcellular location">
    <subcellularLocation>
        <location evidence="1 13">Cytoplasm</location>
    </subcellularLocation>
</comment>
<dbReference type="EMBL" id="BSTJ01000002">
    <property type="protein sequence ID" value="GLY74254.1"/>
    <property type="molecule type" value="Genomic_DNA"/>
</dbReference>
<keyword evidence="10 13" id="KW-0239">DNA-directed DNA polymerase</keyword>
<evidence type="ECO:0000256" key="4">
    <source>
        <dbReference type="ARBA" id="ARBA00017273"/>
    </source>
</evidence>
<dbReference type="InterPro" id="IPR029460">
    <property type="entry name" value="DNAPol_HHH"/>
</dbReference>
<dbReference type="Pfam" id="PF02811">
    <property type="entry name" value="PHP"/>
    <property type="match status" value="1"/>
</dbReference>
<evidence type="ECO:0000259" key="15">
    <source>
        <dbReference type="SMART" id="SM00481"/>
    </source>
</evidence>
<evidence type="ECO:0000256" key="6">
    <source>
        <dbReference type="ARBA" id="ARBA00022679"/>
    </source>
</evidence>
<dbReference type="InterPro" id="IPR040982">
    <property type="entry name" value="DNA_pol3_finger"/>
</dbReference>
<dbReference type="Gene3D" id="1.10.150.870">
    <property type="match status" value="1"/>
</dbReference>
<dbReference type="GO" id="GO:0006281">
    <property type="term" value="P:DNA repair"/>
    <property type="evidence" value="ECO:0007669"/>
    <property type="project" value="UniProtKB-UniRule"/>
</dbReference>
<comment type="catalytic activity">
    <reaction evidence="12 13">
        <text>DNA(n) + a 2'-deoxyribonucleoside 5'-triphosphate = DNA(n+1) + diphosphate</text>
        <dbReference type="Rhea" id="RHEA:22508"/>
        <dbReference type="Rhea" id="RHEA-COMP:17339"/>
        <dbReference type="Rhea" id="RHEA-COMP:17340"/>
        <dbReference type="ChEBI" id="CHEBI:33019"/>
        <dbReference type="ChEBI" id="CHEBI:61560"/>
        <dbReference type="ChEBI" id="CHEBI:173112"/>
        <dbReference type="EC" id="2.7.7.7"/>
    </reaction>
</comment>
<dbReference type="HAMAP" id="MF_01902">
    <property type="entry name" value="DNApol_error_prone"/>
    <property type="match status" value="1"/>
</dbReference>
<accession>A0A9W6REA4</accession>
<dbReference type="InterPro" id="IPR004365">
    <property type="entry name" value="NA-bd_OB_tRNA"/>
</dbReference>
<evidence type="ECO:0000256" key="2">
    <source>
        <dbReference type="ARBA" id="ARBA00007391"/>
    </source>
</evidence>
<feature type="domain" description="Polymerase/histidinol phosphatase N-terminal" evidence="15">
    <location>
        <begin position="45"/>
        <end position="112"/>
    </location>
</feature>
<dbReference type="NCBIfam" id="NF004225">
    <property type="entry name" value="PRK05672.1"/>
    <property type="match status" value="1"/>
</dbReference>